<comment type="subcellular location">
    <subcellularLocation>
        <location evidence="1">Membrane</location>
        <topology evidence="1">Multi-pass membrane protein</topology>
    </subcellularLocation>
</comment>
<feature type="transmembrane region" description="Helical" evidence="8">
    <location>
        <begin position="52"/>
        <end position="80"/>
    </location>
</feature>
<accession>A0A5B7JG54</accession>
<dbReference type="PANTHER" id="PTHR11616:SF265">
    <property type="entry name" value="TRANSPORTER"/>
    <property type="match status" value="1"/>
</dbReference>
<keyword evidence="3" id="KW-0813">Transport</keyword>
<keyword evidence="6 8" id="KW-1133">Transmembrane helix</keyword>
<dbReference type="InterPro" id="IPR000175">
    <property type="entry name" value="Na/ntran_symport"/>
</dbReference>
<dbReference type="GO" id="GO:0005332">
    <property type="term" value="F:gamma-aminobutyric acid:sodium:chloride symporter activity"/>
    <property type="evidence" value="ECO:0007669"/>
    <property type="project" value="TreeGrafter"/>
</dbReference>
<dbReference type="Pfam" id="PF00209">
    <property type="entry name" value="SNF"/>
    <property type="match status" value="1"/>
</dbReference>
<organism evidence="9 10">
    <name type="scientific">Portunus trituberculatus</name>
    <name type="common">Swimming crab</name>
    <name type="synonym">Neptunus trituberculatus</name>
    <dbReference type="NCBI Taxonomy" id="210409"/>
    <lineage>
        <taxon>Eukaryota</taxon>
        <taxon>Metazoa</taxon>
        <taxon>Ecdysozoa</taxon>
        <taxon>Arthropoda</taxon>
        <taxon>Crustacea</taxon>
        <taxon>Multicrustacea</taxon>
        <taxon>Malacostraca</taxon>
        <taxon>Eumalacostraca</taxon>
        <taxon>Eucarida</taxon>
        <taxon>Decapoda</taxon>
        <taxon>Pleocyemata</taxon>
        <taxon>Brachyura</taxon>
        <taxon>Eubrachyura</taxon>
        <taxon>Portunoidea</taxon>
        <taxon>Portunidae</taxon>
        <taxon>Portuninae</taxon>
        <taxon>Portunus</taxon>
    </lineage>
</organism>
<dbReference type="EMBL" id="VSRR010087397">
    <property type="protein sequence ID" value="MPC91334.1"/>
    <property type="molecule type" value="Genomic_DNA"/>
</dbReference>
<evidence type="ECO:0000256" key="2">
    <source>
        <dbReference type="ARBA" id="ARBA00006459"/>
    </source>
</evidence>
<gene>
    <name evidence="9" type="primary">SLC6A11</name>
    <name evidence="9" type="ORF">E2C01_086362</name>
</gene>
<reference evidence="9 10" key="1">
    <citation type="submission" date="2019-05" db="EMBL/GenBank/DDBJ databases">
        <title>Another draft genome of Portunus trituberculatus and its Hox gene families provides insights of decapod evolution.</title>
        <authorList>
            <person name="Jeong J.-H."/>
            <person name="Song I."/>
            <person name="Kim S."/>
            <person name="Choi T."/>
            <person name="Kim D."/>
            <person name="Ryu S."/>
            <person name="Kim W."/>
        </authorList>
    </citation>
    <scope>NUCLEOTIDE SEQUENCE [LARGE SCALE GENOMIC DNA]</scope>
    <source>
        <tissue evidence="9">Muscle</tissue>
    </source>
</reference>
<evidence type="ECO:0000256" key="5">
    <source>
        <dbReference type="ARBA" id="ARBA00022847"/>
    </source>
</evidence>
<evidence type="ECO:0000256" key="7">
    <source>
        <dbReference type="ARBA" id="ARBA00023136"/>
    </source>
</evidence>
<dbReference type="GO" id="GO:0043005">
    <property type="term" value="C:neuron projection"/>
    <property type="evidence" value="ECO:0007669"/>
    <property type="project" value="TreeGrafter"/>
</dbReference>
<evidence type="ECO:0000313" key="10">
    <source>
        <dbReference type="Proteomes" id="UP000324222"/>
    </source>
</evidence>
<comment type="similarity">
    <text evidence="2">Belongs to the sodium:neurotransmitter symporter (SNF) (TC 2.A.22) family.</text>
</comment>
<dbReference type="PANTHER" id="PTHR11616">
    <property type="entry name" value="SODIUM/CHLORIDE DEPENDENT TRANSPORTER"/>
    <property type="match status" value="1"/>
</dbReference>
<dbReference type="PROSITE" id="PS50267">
    <property type="entry name" value="NA_NEUROTRAN_SYMP_3"/>
    <property type="match status" value="1"/>
</dbReference>
<proteinExistence type="inferred from homology"/>
<keyword evidence="7 8" id="KW-0472">Membrane</keyword>
<dbReference type="AlphaFoldDB" id="A0A5B7JG54"/>
<keyword evidence="5" id="KW-0769">Symport</keyword>
<name>A0A5B7JG54_PORTR</name>
<evidence type="ECO:0000256" key="1">
    <source>
        <dbReference type="ARBA" id="ARBA00004141"/>
    </source>
</evidence>
<comment type="caution">
    <text evidence="9">The sequence shown here is derived from an EMBL/GenBank/DDBJ whole genome shotgun (WGS) entry which is preliminary data.</text>
</comment>
<dbReference type="PRINTS" id="PR00176">
    <property type="entry name" value="NANEUSMPORT"/>
</dbReference>
<dbReference type="InterPro" id="IPR037272">
    <property type="entry name" value="SNS_sf"/>
</dbReference>
<dbReference type="SUPFAM" id="SSF161070">
    <property type="entry name" value="SNF-like"/>
    <property type="match status" value="1"/>
</dbReference>
<sequence length="87" mass="10226">MYVFQVLDSYAASGMCLIFLIMFECIAIGWGYGADKWYDNVKEMIGYYPFFWWKMCWMFVTPAICFVSHQALVFGLILYISFMCCEG</sequence>
<protein>
    <submittedName>
        <fullName evidence="9">Sodium-and chloride-dependent GABA transporter 3</fullName>
    </submittedName>
</protein>
<dbReference type="GO" id="GO:0005886">
    <property type="term" value="C:plasma membrane"/>
    <property type="evidence" value="ECO:0007669"/>
    <property type="project" value="TreeGrafter"/>
</dbReference>
<keyword evidence="10" id="KW-1185">Reference proteome</keyword>
<feature type="transmembrane region" description="Helical" evidence="8">
    <location>
        <begin position="12"/>
        <end position="32"/>
    </location>
</feature>
<evidence type="ECO:0000256" key="3">
    <source>
        <dbReference type="ARBA" id="ARBA00022448"/>
    </source>
</evidence>
<evidence type="ECO:0000256" key="6">
    <source>
        <dbReference type="ARBA" id="ARBA00022989"/>
    </source>
</evidence>
<evidence type="ECO:0000313" key="9">
    <source>
        <dbReference type="EMBL" id="MPC91334.1"/>
    </source>
</evidence>
<dbReference type="OrthoDB" id="6581954at2759"/>
<evidence type="ECO:0000256" key="4">
    <source>
        <dbReference type="ARBA" id="ARBA00022692"/>
    </source>
</evidence>
<dbReference type="Proteomes" id="UP000324222">
    <property type="component" value="Unassembled WGS sequence"/>
</dbReference>
<evidence type="ECO:0000256" key="8">
    <source>
        <dbReference type="SAM" id="Phobius"/>
    </source>
</evidence>
<keyword evidence="4 8" id="KW-0812">Transmembrane</keyword>